<dbReference type="EMBL" id="BAABME010017183">
    <property type="protein sequence ID" value="GAA0149099.1"/>
    <property type="molecule type" value="Genomic_DNA"/>
</dbReference>
<organism evidence="2 3">
    <name type="scientific">Lithospermum erythrorhizon</name>
    <name type="common">Purple gromwell</name>
    <name type="synonym">Lithospermum officinale var. erythrorhizon</name>
    <dbReference type="NCBI Taxonomy" id="34254"/>
    <lineage>
        <taxon>Eukaryota</taxon>
        <taxon>Viridiplantae</taxon>
        <taxon>Streptophyta</taxon>
        <taxon>Embryophyta</taxon>
        <taxon>Tracheophyta</taxon>
        <taxon>Spermatophyta</taxon>
        <taxon>Magnoliopsida</taxon>
        <taxon>eudicotyledons</taxon>
        <taxon>Gunneridae</taxon>
        <taxon>Pentapetalae</taxon>
        <taxon>asterids</taxon>
        <taxon>lamiids</taxon>
        <taxon>Boraginales</taxon>
        <taxon>Boraginaceae</taxon>
        <taxon>Boraginoideae</taxon>
        <taxon>Lithospermeae</taxon>
        <taxon>Lithospermum</taxon>
    </lineage>
</organism>
<evidence type="ECO:0000313" key="3">
    <source>
        <dbReference type="Proteomes" id="UP001454036"/>
    </source>
</evidence>
<comment type="caution">
    <text evidence="2">The sequence shown here is derived from an EMBL/GenBank/DDBJ whole genome shotgun (WGS) entry which is preliminary data.</text>
</comment>
<name>A0AAV3PBS1_LITER</name>
<dbReference type="Proteomes" id="UP001454036">
    <property type="component" value="Unassembled WGS sequence"/>
</dbReference>
<evidence type="ECO:0000313" key="2">
    <source>
        <dbReference type="EMBL" id="GAA0149099.1"/>
    </source>
</evidence>
<keyword evidence="3" id="KW-1185">Reference proteome</keyword>
<feature type="compositionally biased region" description="Basic and acidic residues" evidence="1">
    <location>
        <begin position="66"/>
        <end position="85"/>
    </location>
</feature>
<gene>
    <name evidence="2" type="ORF">LIER_36862</name>
</gene>
<proteinExistence type="predicted"/>
<reference evidence="2 3" key="1">
    <citation type="submission" date="2024-01" db="EMBL/GenBank/DDBJ databases">
        <title>The complete chloroplast genome sequence of Lithospermum erythrorhizon: insights into the phylogenetic relationship among Boraginaceae species and the maternal lineages of purple gromwells.</title>
        <authorList>
            <person name="Okada T."/>
            <person name="Watanabe K."/>
        </authorList>
    </citation>
    <scope>NUCLEOTIDE SEQUENCE [LARGE SCALE GENOMIC DNA]</scope>
</reference>
<sequence length="85" mass="9597">MMGRKWFQEVANLEDPVLSDDDDADANEDDDDGDGDDDDDMEDDDDSDGGDVPIDTDATHATRSKIFNDHETRLNEFEQRKKGCQ</sequence>
<evidence type="ECO:0000256" key="1">
    <source>
        <dbReference type="SAM" id="MobiDB-lite"/>
    </source>
</evidence>
<feature type="compositionally biased region" description="Acidic residues" evidence="1">
    <location>
        <begin position="17"/>
        <end position="49"/>
    </location>
</feature>
<accession>A0AAV3PBS1</accession>
<feature type="region of interest" description="Disordered" evidence="1">
    <location>
        <begin position="1"/>
        <end position="85"/>
    </location>
</feature>
<protein>
    <submittedName>
        <fullName evidence="2">Uncharacterized protein</fullName>
    </submittedName>
</protein>
<dbReference type="AlphaFoldDB" id="A0AAV3PBS1"/>